<dbReference type="InterPro" id="IPR011701">
    <property type="entry name" value="MFS"/>
</dbReference>
<sequence length="390" mass="42322">MTIIRTLTFMLSIFIVGMVEMVVAGIMSLMSADLQISEAWIGQLVTIYAFTFALTGPILVKLTERYAPKPVLLVTVIVFIIGNSIIAFSPNFVILVIGRILSSAAAALIVVKILAITVFLSAPHKRGRMLGIVYTGFSAANVFGVPIGTLIGDWFGWRFTFGLISFVGLIVSLLLMYYLPQDLRMNVNTNINTSKNRASRVRNKREVTKLLAVTFILLTANSIAYIYINPLILSSGHTLQFLSLALLVIGVAGMLGTSMGGFFTDKLSFKTWLFVSSFALSAILLLLNQLWATSIMLLIVLFIWHIVEWSTNPAVQSGLISQVDGDHSQVMSWNMSALNAGIGLGAMIGGVIVTHLSLHATVYIAAATGFIAFLIVITLQNPSSNQSVSH</sequence>
<evidence type="ECO:0000313" key="10">
    <source>
        <dbReference type="Proteomes" id="UP001205609"/>
    </source>
</evidence>
<feature type="transmembrane region" description="Helical" evidence="7">
    <location>
        <begin position="240"/>
        <end position="264"/>
    </location>
</feature>
<feature type="transmembrane region" description="Helical" evidence="7">
    <location>
        <begin position="132"/>
        <end position="151"/>
    </location>
</feature>
<evidence type="ECO:0000256" key="5">
    <source>
        <dbReference type="ARBA" id="ARBA00022989"/>
    </source>
</evidence>
<feature type="transmembrane region" description="Helical" evidence="7">
    <location>
        <begin position="39"/>
        <end position="60"/>
    </location>
</feature>
<dbReference type="CDD" id="cd17324">
    <property type="entry name" value="MFS_NepI_like"/>
    <property type="match status" value="1"/>
</dbReference>
<name>A0ABT2F0Q9_9STAP</name>
<dbReference type="InterPro" id="IPR036259">
    <property type="entry name" value="MFS_trans_sf"/>
</dbReference>
<dbReference type="PANTHER" id="PTHR43124:SF8">
    <property type="entry name" value="INNER MEMBRANE TRANSPORT PROTEIN YDHP"/>
    <property type="match status" value="1"/>
</dbReference>
<comment type="subcellular location">
    <subcellularLocation>
        <location evidence="1">Cell membrane</location>
        <topology evidence="1">Multi-pass membrane protein</topology>
    </subcellularLocation>
</comment>
<dbReference type="Proteomes" id="UP001205609">
    <property type="component" value="Unassembled WGS sequence"/>
</dbReference>
<reference evidence="9 10" key="1">
    <citation type="journal article" date="2023" name="Int. J. Syst. Evol. Microbiol.">
        <title>Streptococcus sciuri sp. nov., Staphylococcus marylandisciuri sp. nov. and Staphylococcus americanisciuri sp. nov., isolated from faeces of eastern grey squirrel (Sciurus carolinensis).</title>
        <authorList>
            <person name="Volokhov D.V."/>
            <person name="Zagorodnyaya T.A."/>
            <person name="Furtak V.A."/>
            <person name="Nattanmai G."/>
            <person name="Randall L."/>
            <person name="Jose S."/>
            <person name="Gao Y."/>
            <person name="Eisenberg T."/>
            <person name="Delmonte P."/>
            <person name="Blom J."/>
            <person name="Mitchell K.K."/>
        </authorList>
    </citation>
    <scope>NUCLEOTIDE SEQUENCE [LARGE SCALE GENOMIC DNA]</scope>
    <source>
        <strain evidence="9 10">GRT3</strain>
    </source>
</reference>
<dbReference type="SUPFAM" id="SSF103473">
    <property type="entry name" value="MFS general substrate transporter"/>
    <property type="match status" value="1"/>
</dbReference>
<keyword evidence="3" id="KW-1003">Cell membrane</keyword>
<feature type="transmembrane region" description="Helical" evidence="7">
    <location>
        <begin position="360"/>
        <end position="379"/>
    </location>
</feature>
<gene>
    <name evidence="9" type="ORF">NXS11_03495</name>
</gene>
<dbReference type="InterPro" id="IPR020846">
    <property type="entry name" value="MFS_dom"/>
</dbReference>
<proteinExistence type="predicted"/>
<evidence type="ECO:0000256" key="3">
    <source>
        <dbReference type="ARBA" id="ARBA00022475"/>
    </source>
</evidence>
<dbReference type="PANTHER" id="PTHR43124">
    <property type="entry name" value="PURINE EFFLUX PUMP PBUE"/>
    <property type="match status" value="1"/>
</dbReference>
<feature type="transmembrane region" description="Helical" evidence="7">
    <location>
        <begin position="157"/>
        <end position="179"/>
    </location>
</feature>
<evidence type="ECO:0000313" key="9">
    <source>
        <dbReference type="EMBL" id="MCS4485954.1"/>
    </source>
</evidence>
<keyword evidence="10" id="KW-1185">Reference proteome</keyword>
<evidence type="ECO:0000256" key="7">
    <source>
        <dbReference type="SAM" id="Phobius"/>
    </source>
</evidence>
<evidence type="ECO:0000256" key="2">
    <source>
        <dbReference type="ARBA" id="ARBA00022448"/>
    </source>
</evidence>
<organism evidence="9 10">
    <name type="scientific">Staphylococcus americanisciuri</name>
    <dbReference type="NCBI Taxonomy" id="2973940"/>
    <lineage>
        <taxon>Bacteria</taxon>
        <taxon>Bacillati</taxon>
        <taxon>Bacillota</taxon>
        <taxon>Bacilli</taxon>
        <taxon>Bacillales</taxon>
        <taxon>Staphylococcaceae</taxon>
        <taxon>Staphylococcus</taxon>
    </lineage>
</organism>
<keyword evidence="2" id="KW-0813">Transport</keyword>
<evidence type="ECO:0000256" key="1">
    <source>
        <dbReference type="ARBA" id="ARBA00004651"/>
    </source>
</evidence>
<evidence type="ECO:0000256" key="4">
    <source>
        <dbReference type="ARBA" id="ARBA00022692"/>
    </source>
</evidence>
<feature type="transmembrane region" description="Helical" evidence="7">
    <location>
        <begin position="72"/>
        <end position="94"/>
    </location>
</feature>
<accession>A0ABT2F0Q9</accession>
<evidence type="ECO:0000256" key="6">
    <source>
        <dbReference type="ARBA" id="ARBA00023136"/>
    </source>
</evidence>
<dbReference type="RefSeq" id="WP_259198692.1">
    <property type="nucleotide sequence ID" value="NZ_JANUXY010000003.1"/>
</dbReference>
<comment type="caution">
    <text evidence="9">The sequence shown here is derived from an EMBL/GenBank/DDBJ whole genome shotgun (WGS) entry which is preliminary data.</text>
</comment>
<evidence type="ECO:0000259" key="8">
    <source>
        <dbReference type="PROSITE" id="PS50850"/>
    </source>
</evidence>
<dbReference type="EMBL" id="JANUXY010000003">
    <property type="protein sequence ID" value="MCS4485954.1"/>
    <property type="molecule type" value="Genomic_DNA"/>
</dbReference>
<feature type="transmembrane region" description="Helical" evidence="7">
    <location>
        <begin position="100"/>
        <end position="120"/>
    </location>
</feature>
<feature type="transmembrane region" description="Helical" evidence="7">
    <location>
        <begin position="333"/>
        <end position="353"/>
    </location>
</feature>
<keyword evidence="6 7" id="KW-0472">Membrane</keyword>
<feature type="domain" description="Major facilitator superfamily (MFS) profile" evidence="8">
    <location>
        <begin position="5"/>
        <end position="384"/>
    </location>
</feature>
<keyword evidence="5 7" id="KW-1133">Transmembrane helix</keyword>
<feature type="transmembrane region" description="Helical" evidence="7">
    <location>
        <begin position="7"/>
        <end position="27"/>
    </location>
</feature>
<keyword evidence="4 7" id="KW-0812">Transmembrane</keyword>
<dbReference type="Pfam" id="PF07690">
    <property type="entry name" value="MFS_1"/>
    <property type="match status" value="1"/>
</dbReference>
<dbReference type="PROSITE" id="PS50850">
    <property type="entry name" value="MFS"/>
    <property type="match status" value="1"/>
</dbReference>
<feature type="transmembrane region" description="Helical" evidence="7">
    <location>
        <begin position="210"/>
        <end position="228"/>
    </location>
</feature>
<feature type="transmembrane region" description="Helical" evidence="7">
    <location>
        <begin position="271"/>
        <end position="304"/>
    </location>
</feature>
<dbReference type="InterPro" id="IPR050189">
    <property type="entry name" value="MFS_Efflux_Transporters"/>
</dbReference>
<protein>
    <submittedName>
        <fullName evidence="9">MFS transporter</fullName>
    </submittedName>
</protein>
<dbReference type="Gene3D" id="1.20.1250.20">
    <property type="entry name" value="MFS general substrate transporter like domains"/>
    <property type="match status" value="2"/>
</dbReference>